<reference evidence="8" key="1">
    <citation type="submission" date="2022-11" db="EMBL/GenBank/DDBJ databases">
        <authorList>
            <person name="Petersen C."/>
        </authorList>
    </citation>
    <scope>NUCLEOTIDE SEQUENCE</scope>
    <source>
        <strain evidence="8">IBT 19713</strain>
    </source>
</reference>
<dbReference type="GO" id="GO:0005886">
    <property type="term" value="C:plasma membrane"/>
    <property type="evidence" value="ECO:0007669"/>
    <property type="project" value="TreeGrafter"/>
</dbReference>
<organism evidence="8 9">
    <name type="scientific">Penicillium chermesinum</name>
    <dbReference type="NCBI Taxonomy" id="63820"/>
    <lineage>
        <taxon>Eukaryota</taxon>
        <taxon>Fungi</taxon>
        <taxon>Dikarya</taxon>
        <taxon>Ascomycota</taxon>
        <taxon>Pezizomycotina</taxon>
        <taxon>Eurotiomycetes</taxon>
        <taxon>Eurotiomycetidae</taxon>
        <taxon>Eurotiales</taxon>
        <taxon>Aspergillaceae</taxon>
        <taxon>Penicillium</taxon>
    </lineage>
</organism>
<keyword evidence="4 6" id="KW-0472">Membrane</keyword>
<sequence length="237" mass="26109">MAEQKNRLGFCEDTARFQSSLPHGISSGEGIRNTDADGENDEASHPKSLKGLRLRLLTTGILCRAFQGIGGAGIFSMVPIIVAEMVEPIKYGAYNGIISLAIAFSFLLGPLLGGIISDGTTWRWIFWINLPIGVTGLLLVLVSLGFTKRNVDLRGRIDYPGFFILLAASVLLIVAIEEAGISFAWSSALVIAFLVVAGVFLLLFLFWQWYLYHIKSAREPILPWSFLKNRILMGLYL</sequence>
<keyword evidence="9" id="KW-1185">Reference proteome</keyword>
<keyword evidence="3 6" id="KW-1133">Transmembrane helix</keyword>
<feature type="transmembrane region" description="Helical" evidence="6">
    <location>
        <begin position="56"/>
        <end position="81"/>
    </location>
</feature>
<dbReference type="PRINTS" id="PR01036">
    <property type="entry name" value="TCRTETB"/>
</dbReference>
<dbReference type="GeneID" id="83196611"/>
<dbReference type="GO" id="GO:0022857">
    <property type="term" value="F:transmembrane transporter activity"/>
    <property type="evidence" value="ECO:0007669"/>
    <property type="project" value="InterPro"/>
</dbReference>
<reference evidence="8" key="2">
    <citation type="journal article" date="2023" name="IMA Fungus">
        <title>Comparative genomic study of the Penicillium genus elucidates a diverse pangenome and 15 lateral gene transfer events.</title>
        <authorList>
            <person name="Petersen C."/>
            <person name="Sorensen T."/>
            <person name="Nielsen M.R."/>
            <person name="Sondergaard T.E."/>
            <person name="Sorensen J.L."/>
            <person name="Fitzpatrick D.A."/>
            <person name="Frisvad J.C."/>
            <person name="Nielsen K.L."/>
        </authorList>
    </citation>
    <scope>NUCLEOTIDE SEQUENCE</scope>
    <source>
        <strain evidence="8">IBT 19713</strain>
    </source>
</reference>
<evidence type="ECO:0000313" key="9">
    <source>
        <dbReference type="Proteomes" id="UP001150941"/>
    </source>
</evidence>
<evidence type="ECO:0000259" key="7">
    <source>
        <dbReference type="PROSITE" id="PS50850"/>
    </source>
</evidence>
<dbReference type="SUPFAM" id="SSF103473">
    <property type="entry name" value="MFS general substrate transporter"/>
    <property type="match status" value="1"/>
</dbReference>
<accession>A0A9W9PLJ9</accession>
<evidence type="ECO:0000256" key="5">
    <source>
        <dbReference type="SAM" id="MobiDB-lite"/>
    </source>
</evidence>
<proteinExistence type="predicted"/>
<dbReference type="InterPro" id="IPR011701">
    <property type="entry name" value="MFS"/>
</dbReference>
<comment type="caution">
    <text evidence="8">The sequence shown here is derived from an EMBL/GenBank/DDBJ whole genome shotgun (WGS) entry which is preliminary data.</text>
</comment>
<feature type="transmembrane region" description="Helical" evidence="6">
    <location>
        <begin position="159"/>
        <end position="176"/>
    </location>
</feature>
<gene>
    <name evidence="8" type="ORF">N7468_000011</name>
</gene>
<dbReference type="AlphaFoldDB" id="A0A9W9PLJ9"/>
<evidence type="ECO:0000256" key="3">
    <source>
        <dbReference type="ARBA" id="ARBA00022989"/>
    </source>
</evidence>
<feature type="transmembrane region" description="Helical" evidence="6">
    <location>
        <begin position="124"/>
        <end position="147"/>
    </location>
</feature>
<evidence type="ECO:0000256" key="4">
    <source>
        <dbReference type="ARBA" id="ARBA00023136"/>
    </source>
</evidence>
<feature type="region of interest" description="Disordered" evidence="5">
    <location>
        <begin position="19"/>
        <end position="46"/>
    </location>
</feature>
<protein>
    <recommendedName>
        <fullName evidence="7">Major facilitator superfamily (MFS) profile domain-containing protein</fullName>
    </recommendedName>
</protein>
<feature type="transmembrane region" description="Helical" evidence="6">
    <location>
        <begin position="188"/>
        <end position="212"/>
    </location>
</feature>
<feature type="transmembrane region" description="Helical" evidence="6">
    <location>
        <begin position="93"/>
        <end position="112"/>
    </location>
</feature>
<dbReference type="PROSITE" id="PS50850">
    <property type="entry name" value="MFS"/>
    <property type="match status" value="1"/>
</dbReference>
<evidence type="ECO:0000256" key="6">
    <source>
        <dbReference type="SAM" id="Phobius"/>
    </source>
</evidence>
<dbReference type="Gene3D" id="1.20.1250.20">
    <property type="entry name" value="MFS general substrate transporter like domains"/>
    <property type="match status" value="1"/>
</dbReference>
<evidence type="ECO:0000313" key="8">
    <source>
        <dbReference type="EMBL" id="KAJ5248560.1"/>
    </source>
</evidence>
<dbReference type="InterPro" id="IPR036259">
    <property type="entry name" value="MFS_trans_sf"/>
</dbReference>
<dbReference type="OrthoDB" id="440553at2759"/>
<name>A0A9W9PLJ9_9EURO</name>
<dbReference type="Proteomes" id="UP001150941">
    <property type="component" value="Unassembled WGS sequence"/>
</dbReference>
<evidence type="ECO:0000256" key="1">
    <source>
        <dbReference type="ARBA" id="ARBA00004141"/>
    </source>
</evidence>
<dbReference type="RefSeq" id="XP_058335339.1">
    <property type="nucleotide sequence ID" value="XM_058469308.1"/>
</dbReference>
<dbReference type="EMBL" id="JAPQKS010000001">
    <property type="protein sequence ID" value="KAJ5248560.1"/>
    <property type="molecule type" value="Genomic_DNA"/>
</dbReference>
<dbReference type="InterPro" id="IPR020846">
    <property type="entry name" value="MFS_dom"/>
</dbReference>
<feature type="domain" description="Major facilitator superfamily (MFS) profile" evidence="7">
    <location>
        <begin position="1"/>
        <end position="237"/>
    </location>
</feature>
<dbReference type="Pfam" id="PF07690">
    <property type="entry name" value="MFS_1"/>
    <property type="match status" value="1"/>
</dbReference>
<comment type="subcellular location">
    <subcellularLocation>
        <location evidence="1">Membrane</location>
        <topology evidence="1">Multi-pass membrane protein</topology>
    </subcellularLocation>
</comment>
<evidence type="ECO:0000256" key="2">
    <source>
        <dbReference type="ARBA" id="ARBA00022692"/>
    </source>
</evidence>
<dbReference type="PANTHER" id="PTHR23501">
    <property type="entry name" value="MAJOR FACILITATOR SUPERFAMILY"/>
    <property type="match status" value="1"/>
</dbReference>
<keyword evidence="2 6" id="KW-0812">Transmembrane</keyword>
<dbReference type="PANTHER" id="PTHR23501:SF43">
    <property type="entry name" value="MULTIDRUG TRANSPORTER, PUTATIVE (AFU_ORTHOLOGUE AFUA_6G03040)-RELATED"/>
    <property type="match status" value="1"/>
</dbReference>